<proteinExistence type="inferred from homology"/>
<keyword evidence="10" id="KW-1185">Reference proteome</keyword>
<feature type="transmembrane region" description="Helical" evidence="8">
    <location>
        <begin position="12"/>
        <end position="32"/>
    </location>
</feature>
<feature type="transmembrane region" description="Helical" evidence="8">
    <location>
        <begin position="39"/>
        <end position="57"/>
    </location>
</feature>
<dbReference type="EMBL" id="CP019698">
    <property type="protein sequence ID" value="AQS57811.1"/>
    <property type="molecule type" value="Genomic_DNA"/>
</dbReference>
<evidence type="ECO:0000256" key="3">
    <source>
        <dbReference type="ARBA" id="ARBA00022448"/>
    </source>
</evidence>
<dbReference type="KEGG" id="dfg:B0537_01035"/>
<dbReference type="AlphaFoldDB" id="A0A1S6ISQ7"/>
<keyword evidence="7 8" id="KW-0472">Membrane</keyword>
<evidence type="ECO:0000256" key="2">
    <source>
        <dbReference type="ARBA" id="ARBA00007998"/>
    </source>
</evidence>
<keyword evidence="3" id="KW-0813">Transport</keyword>
<dbReference type="Pfam" id="PF03845">
    <property type="entry name" value="Spore_permease"/>
    <property type="match status" value="1"/>
</dbReference>
<comment type="subcellular location">
    <subcellularLocation>
        <location evidence="1">Membrane</location>
        <topology evidence="1">Multi-pass membrane protein</topology>
    </subcellularLocation>
</comment>
<dbReference type="PANTHER" id="PTHR34975">
    <property type="entry name" value="SPORE GERMINATION PROTEIN A2"/>
    <property type="match status" value="1"/>
</dbReference>
<evidence type="ECO:0000256" key="5">
    <source>
        <dbReference type="ARBA" id="ARBA00022692"/>
    </source>
</evidence>
<sequence length="360" mass="39381">MNKETISPQQLMLLVAGFAVGTSLLFIPTLLVKQAKQDALLATALTFIPGMLLLIMLTSLNKWYPGQSIVQYSVSILGLPGKIIGLIFIFFAGHLSTLALIDIGIFINLTMLAETPTTVIYLTITAISAYALFAGLETMARALSLLLFLVIVFSVMFVFFTLPGGDFTHLLPLNVPDWPGISKAIFYLASFPVGECVLFGMIFFSADQKRVVPAFLFGQFISAAIGSILMVQALINLGVDRVSRSVLASVSTINSLPGSNLLLIPLALTWFVFTITKFIICYYAFVLGLAHWTGMSDYRPLVLPAGALIISISLILFEGVGDFNKYNQLYDPLFSYPIEFGLPLILWLTAGIKLLVRRRG</sequence>
<feature type="transmembrane region" description="Helical" evidence="8">
    <location>
        <begin position="143"/>
        <end position="164"/>
    </location>
</feature>
<feature type="transmembrane region" description="Helical" evidence="8">
    <location>
        <begin position="333"/>
        <end position="356"/>
    </location>
</feature>
<gene>
    <name evidence="9" type="ORF">B0537_01035</name>
</gene>
<name>A0A1S6ISQ7_9FIRM</name>
<keyword evidence="6 8" id="KW-1133">Transmembrane helix</keyword>
<evidence type="ECO:0000256" key="7">
    <source>
        <dbReference type="ARBA" id="ARBA00023136"/>
    </source>
</evidence>
<dbReference type="Proteomes" id="UP000189464">
    <property type="component" value="Chromosome"/>
</dbReference>
<keyword evidence="5 8" id="KW-0812">Transmembrane</keyword>
<dbReference type="STRING" id="1833852.B0537_01035"/>
<dbReference type="PANTHER" id="PTHR34975:SF2">
    <property type="entry name" value="SPORE GERMINATION PROTEIN A2"/>
    <property type="match status" value="1"/>
</dbReference>
<evidence type="ECO:0000256" key="6">
    <source>
        <dbReference type="ARBA" id="ARBA00022989"/>
    </source>
</evidence>
<feature type="transmembrane region" description="Helical" evidence="8">
    <location>
        <begin position="301"/>
        <end position="321"/>
    </location>
</feature>
<dbReference type="GO" id="GO:0016020">
    <property type="term" value="C:membrane"/>
    <property type="evidence" value="ECO:0007669"/>
    <property type="project" value="UniProtKB-SubCell"/>
</dbReference>
<protein>
    <submittedName>
        <fullName evidence="9">Uncharacterized protein</fullName>
    </submittedName>
</protein>
<dbReference type="GO" id="GO:0009847">
    <property type="term" value="P:spore germination"/>
    <property type="evidence" value="ECO:0007669"/>
    <property type="project" value="InterPro"/>
</dbReference>
<keyword evidence="4" id="KW-0309">Germination</keyword>
<feature type="transmembrane region" description="Helical" evidence="8">
    <location>
        <begin position="119"/>
        <end position="136"/>
    </location>
</feature>
<dbReference type="InterPro" id="IPR004761">
    <property type="entry name" value="Spore_GerAB"/>
</dbReference>
<evidence type="ECO:0000313" key="10">
    <source>
        <dbReference type="Proteomes" id="UP000189464"/>
    </source>
</evidence>
<feature type="transmembrane region" description="Helical" evidence="8">
    <location>
        <begin position="211"/>
        <end position="235"/>
    </location>
</feature>
<evidence type="ECO:0000256" key="4">
    <source>
        <dbReference type="ARBA" id="ARBA00022544"/>
    </source>
</evidence>
<comment type="similarity">
    <text evidence="2">Belongs to the amino acid-polyamine-organocation (APC) superfamily. Spore germination protein (SGP) (TC 2.A.3.9) family.</text>
</comment>
<dbReference type="OrthoDB" id="1675410at2"/>
<evidence type="ECO:0000256" key="8">
    <source>
        <dbReference type="SAM" id="Phobius"/>
    </source>
</evidence>
<feature type="transmembrane region" description="Helical" evidence="8">
    <location>
        <begin position="184"/>
        <end position="204"/>
    </location>
</feature>
<organism evidence="9 10">
    <name type="scientific">Desulforamulus ferrireducens</name>
    <dbReference type="NCBI Taxonomy" id="1833852"/>
    <lineage>
        <taxon>Bacteria</taxon>
        <taxon>Bacillati</taxon>
        <taxon>Bacillota</taxon>
        <taxon>Clostridia</taxon>
        <taxon>Eubacteriales</taxon>
        <taxon>Peptococcaceae</taxon>
        <taxon>Desulforamulus</taxon>
    </lineage>
</organism>
<reference evidence="9 10" key="1">
    <citation type="journal article" date="2016" name="Int. J. Syst. Evol. Microbiol.">
        <title>Desulfotomaculum ferrireducens sp. nov., a moderately thermophilic sulfate-reducing and dissimilatory Fe(III)-reducing bacterium isolated from compost.</title>
        <authorList>
            <person name="Yang G."/>
            <person name="Guo J."/>
            <person name="Zhuang L."/>
            <person name="Yuan Y."/>
            <person name="Zhou S."/>
        </authorList>
    </citation>
    <scope>NUCLEOTIDE SEQUENCE [LARGE SCALE GENOMIC DNA]</scope>
    <source>
        <strain evidence="9 10">GSS09</strain>
    </source>
</reference>
<evidence type="ECO:0000313" key="9">
    <source>
        <dbReference type="EMBL" id="AQS57811.1"/>
    </source>
</evidence>
<accession>A0A1S6ISQ7</accession>
<feature type="transmembrane region" description="Helical" evidence="8">
    <location>
        <begin position="262"/>
        <end position="289"/>
    </location>
</feature>
<dbReference type="RefSeq" id="WP_077712777.1">
    <property type="nucleotide sequence ID" value="NZ_CP019698.1"/>
</dbReference>
<evidence type="ECO:0000256" key="1">
    <source>
        <dbReference type="ARBA" id="ARBA00004141"/>
    </source>
</evidence>